<gene>
    <name evidence="2" type="ORF">JSE7799_02468</name>
</gene>
<keyword evidence="3" id="KW-1185">Reference proteome</keyword>
<dbReference type="Pfam" id="PF01841">
    <property type="entry name" value="Transglut_core"/>
    <property type="match status" value="1"/>
</dbReference>
<dbReference type="STRING" id="313367.JSE7799_02468"/>
<evidence type="ECO:0000313" key="3">
    <source>
        <dbReference type="Proteomes" id="UP000049455"/>
    </source>
</evidence>
<accession>A0A0M7BAH6</accession>
<evidence type="ECO:0000313" key="2">
    <source>
        <dbReference type="EMBL" id="CUH39740.1"/>
    </source>
</evidence>
<sequence>MKLNIEAALSYEFAAPTDMLMQVEVARMAGQEIVSDGLWTTPVEDFSRISAESALGTRAWMRAEGRLDVTYRAEIDVIRPDWNISALPAVAPRFLNAEATSFLMPSRYCPSDQFQSFAGAEFDGLFGGALIMAMRDWIEETFEYVAGVSTSATTARDTFLQRQGVCRDYAHVMIAMSRAMGVPARFASVYAPFVDPPDFHAVAEVWLDGAWHLVDPTGMATPSQIAIVGIGRDAAEVSFLTTFGPAVLVSQKVMVTEA</sequence>
<dbReference type="SMART" id="SM00460">
    <property type="entry name" value="TGc"/>
    <property type="match status" value="1"/>
</dbReference>
<protein>
    <submittedName>
        <fullName evidence="2">Transglutaminase-like superfamily protein</fullName>
    </submittedName>
</protein>
<dbReference type="EMBL" id="CYPR01000162">
    <property type="protein sequence ID" value="CUH39740.1"/>
    <property type="molecule type" value="Genomic_DNA"/>
</dbReference>
<feature type="domain" description="Transglutaminase-like" evidence="1">
    <location>
        <begin position="158"/>
        <end position="218"/>
    </location>
</feature>
<dbReference type="Gene3D" id="2.60.40.2250">
    <property type="match status" value="1"/>
</dbReference>
<dbReference type="PANTHER" id="PTHR33490">
    <property type="entry name" value="BLR5614 PROTEIN-RELATED"/>
    <property type="match status" value="1"/>
</dbReference>
<reference evidence="2 3" key="1">
    <citation type="submission" date="2015-09" db="EMBL/GenBank/DDBJ databases">
        <authorList>
            <person name="Jackson K.R."/>
            <person name="Lunt B.L."/>
            <person name="Fisher J.N.B."/>
            <person name="Gardner A.V."/>
            <person name="Bailey M.E."/>
            <person name="Deus L.M."/>
            <person name="Earl A.S."/>
            <person name="Gibby P.D."/>
            <person name="Hartmann K.A."/>
            <person name="Liu J.E."/>
            <person name="Manci A.M."/>
            <person name="Nielsen D.A."/>
            <person name="Solomon M.B."/>
            <person name="Breakwell D.P."/>
            <person name="Burnett S.H."/>
            <person name="Grose J.H."/>
        </authorList>
    </citation>
    <scope>NUCLEOTIDE SEQUENCE [LARGE SCALE GENOMIC DNA]</scope>
    <source>
        <strain evidence="2 3">CECT 7799</strain>
    </source>
</reference>
<organism evidence="2 3">
    <name type="scientific">Jannaschia seosinensis</name>
    <dbReference type="NCBI Taxonomy" id="313367"/>
    <lineage>
        <taxon>Bacteria</taxon>
        <taxon>Pseudomonadati</taxon>
        <taxon>Pseudomonadota</taxon>
        <taxon>Alphaproteobacteria</taxon>
        <taxon>Rhodobacterales</taxon>
        <taxon>Roseobacteraceae</taxon>
        <taxon>Jannaschia</taxon>
    </lineage>
</organism>
<dbReference type="RefSeq" id="WP_055663891.1">
    <property type="nucleotide sequence ID" value="NZ_CYPR01000162.1"/>
</dbReference>
<dbReference type="PANTHER" id="PTHR33490:SF12">
    <property type="entry name" value="BLL5557 PROTEIN"/>
    <property type="match status" value="1"/>
</dbReference>
<dbReference type="SUPFAM" id="SSF54001">
    <property type="entry name" value="Cysteine proteinases"/>
    <property type="match status" value="1"/>
</dbReference>
<name>A0A0M7BAH6_9RHOB</name>
<dbReference type="InterPro" id="IPR038765">
    <property type="entry name" value="Papain-like_cys_pep_sf"/>
</dbReference>
<dbReference type="Gene3D" id="3.10.620.30">
    <property type="match status" value="1"/>
</dbReference>
<dbReference type="InterPro" id="IPR002931">
    <property type="entry name" value="Transglutaminase-like"/>
</dbReference>
<dbReference type="OrthoDB" id="5438043at2"/>
<dbReference type="Proteomes" id="UP000049455">
    <property type="component" value="Unassembled WGS sequence"/>
</dbReference>
<dbReference type="AlphaFoldDB" id="A0A0M7BAH6"/>
<evidence type="ECO:0000259" key="1">
    <source>
        <dbReference type="SMART" id="SM00460"/>
    </source>
</evidence>
<proteinExistence type="predicted"/>